<protein>
    <submittedName>
        <fullName evidence="1">Uncharacterized protein</fullName>
    </submittedName>
</protein>
<reference evidence="1" key="1">
    <citation type="submission" date="2020-07" db="EMBL/GenBank/DDBJ databases">
        <authorList>
            <person name="Lin J."/>
        </authorList>
    </citation>
    <scope>NUCLEOTIDE SEQUENCE</scope>
</reference>
<name>A0A6V7P1L7_ANACO</name>
<dbReference type="AlphaFoldDB" id="A0A6V7P1L7"/>
<proteinExistence type="predicted"/>
<gene>
    <name evidence="1" type="ORF">CB5_LOCUS7936</name>
</gene>
<dbReference type="EMBL" id="LR862144">
    <property type="protein sequence ID" value="CAD1824725.1"/>
    <property type="molecule type" value="Genomic_DNA"/>
</dbReference>
<sequence length="263" mass="28917">MEKIRFYDSVAESQLSVPDPEQSVSERVADSQNSVPGRVPDFQQLACWTMRVQKQDRVVCEVNKRGNLYILNRSTVRTGAKTVWIPKVHGGAVTRSGAADVATSSGRDKLKMELAWFIAGGDLLTEILGGHYGLDLVYSNLNVEMGIMLLADFELLARRHDDRVLETMTMLACHLCSFTHTCEGHSLQAGTPELAYATYDRSCGIGKPTGACGIDSFLEWECWSYHGYLGGTSRTTLCSLPLQERLGTAAKVSLRASERGESC</sequence>
<accession>A0A6V7P1L7</accession>
<organism evidence="1">
    <name type="scientific">Ananas comosus var. bracteatus</name>
    <name type="common">red pineapple</name>
    <dbReference type="NCBI Taxonomy" id="296719"/>
    <lineage>
        <taxon>Eukaryota</taxon>
        <taxon>Viridiplantae</taxon>
        <taxon>Streptophyta</taxon>
        <taxon>Embryophyta</taxon>
        <taxon>Tracheophyta</taxon>
        <taxon>Spermatophyta</taxon>
        <taxon>Magnoliopsida</taxon>
        <taxon>Liliopsida</taxon>
        <taxon>Poales</taxon>
        <taxon>Bromeliaceae</taxon>
        <taxon>Bromelioideae</taxon>
        <taxon>Ananas</taxon>
    </lineage>
</organism>
<evidence type="ECO:0000313" key="1">
    <source>
        <dbReference type="EMBL" id="CAD1824725.1"/>
    </source>
</evidence>